<protein>
    <submittedName>
        <fullName evidence="4">4'-phosphopantetheinyl transferase</fullName>
    </submittedName>
</protein>
<gene>
    <name evidence="4" type="ORF">SAMN05444484_1011262</name>
</gene>
<evidence type="ECO:0000256" key="1">
    <source>
        <dbReference type="ARBA" id="ARBA00010990"/>
    </source>
</evidence>
<name>A0A1M7A3M0_9FLAO</name>
<dbReference type="GO" id="GO:0008897">
    <property type="term" value="F:holo-[acyl-carrier-protein] synthase activity"/>
    <property type="evidence" value="ECO:0007669"/>
    <property type="project" value="InterPro"/>
</dbReference>
<dbReference type="OrthoDB" id="9808281at2"/>
<keyword evidence="2 4" id="KW-0808">Transferase</keyword>
<proteinExistence type="inferred from homology"/>
<dbReference type="GO" id="GO:0000287">
    <property type="term" value="F:magnesium ion binding"/>
    <property type="evidence" value="ECO:0007669"/>
    <property type="project" value="InterPro"/>
</dbReference>
<dbReference type="GO" id="GO:0019878">
    <property type="term" value="P:lysine biosynthetic process via aminoadipic acid"/>
    <property type="evidence" value="ECO:0007669"/>
    <property type="project" value="TreeGrafter"/>
</dbReference>
<dbReference type="Pfam" id="PF01648">
    <property type="entry name" value="ACPS"/>
    <property type="match status" value="1"/>
</dbReference>
<dbReference type="STRING" id="946677.SAMN05444484_1011262"/>
<accession>A0A1M7A3M0</accession>
<keyword evidence="5" id="KW-1185">Reference proteome</keyword>
<dbReference type="InterPro" id="IPR050559">
    <property type="entry name" value="P-Pant_transferase_sf"/>
</dbReference>
<dbReference type="PANTHER" id="PTHR12215:SF10">
    <property type="entry name" value="L-AMINOADIPATE-SEMIALDEHYDE DEHYDROGENASE-PHOSPHOPANTETHEINYL TRANSFERASE"/>
    <property type="match status" value="1"/>
</dbReference>
<organism evidence="4 5">
    <name type="scientific">Flavobacterium chilense</name>
    <dbReference type="NCBI Taxonomy" id="946677"/>
    <lineage>
        <taxon>Bacteria</taxon>
        <taxon>Pseudomonadati</taxon>
        <taxon>Bacteroidota</taxon>
        <taxon>Flavobacteriia</taxon>
        <taxon>Flavobacteriales</taxon>
        <taxon>Flavobacteriaceae</taxon>
        <taxon>Flavobacterium</taxon>
    </lineage>
</organism>
<dbReference type="InterPro" id="IPR008278">
    <property type="entry name" value="4-PPantetheinyl_Trfase_dom"/>
</dbReference>
<dbReference type="EMBL" id="FRBT01000001">
    <property type="protein sequence ID" value="SHL37276.1"/>
    <property type="molecule type" value="Genomic_DNA"/>
</dbReference>
<dbReference type="Proteomes" id="UP000184028">
    <property type="component" value="Unassembled WGS sequence"/>
</dbReference>
<evidence type="ECO:0000313" key="4">
    <source>
        <dbReference type="EMBL" id="SHL37276.1"/>
    </source>
</evidence>
<comment type="similarity">
    <text evidence="1">Belongs to the P-Pant transferase superfamily. Gsp/Sfp/HetI/AcpT family.</text>
</comment>
<dbReference type="SUPFAM" id="SSF56214">
    <property type="entry name" value="4'-phosphopantetheinyl transferase"/>
    <property type="match status" value="2"/>
</dbReference>
<dbReference type="PANTHER" id="PTHR12215">
    <property type="entry name" value="PHOSPHOPANTETHEINE TRANSFERASE"/>
    <property type="match status" value="1"/>
</dbReference>
<reference evidence="5" key="1">
    <citation type="submission" date="2016-11" db="EMBL/GenBank/DDBJ databases">
        <authorList>
            <person name="Varghese N."/>
            <person name="Submissions S."/>
        </authorList>
    </citation>
    <scope>NUCLEOTIDE SEQUENCE [LARGE SCALE GENOMIC DNA]</scope>
    <source>
        <strain evidence="5">DSM 24724</strain>
    </source>
</reference>
<dbReference type="InterPro" id="IPR037143">
    <property type="entry name" value="4-PPantetheinyl_Trfase_dom_sf"/>
</dbReference>
<dbReference type="Gene3D" id="3.90.470.20">
    <property type="entry name" value="4'-phosphopantetheinyl transferase domain"/>
    <property type="match status" value="2"/>
</dbReference>
<sequence length="214" mass="25049">MIYIYYCYLSGENHEKLLKKELPKLPFAFRERLKKRAKWQDVQLSVLGMSLLFTAVKKQYHLNLDAHDILYNQYNKPYFKGNPVYFNISHSAEIAVCAITDKTQLGIDIEKIYQIELGNFKGNMSDCQWNDIVFSNNAQEAFFDYWTQKEAVIKAAEKGLNINLQSFEILEKSASVEKEIYFLEEIKIDKSYKCYLAHKIKGKTCLKSIEIKLI</sequence>
<evidence type="ECO:0000313" key="5">
    <source>
        <dbReference type="Proteomes" id="UP000184028"/>
    </source>
</evidence>
<feature type="domain" description="4'-phosphopantetheinyl transferase" evidence="3">
    <location>
        <begin position="105"/>
        <end position="191"/>
    </location>
</feature>
<dbReference type="AlphaFoldDB" id="A0A1M7A3M0"/>
<dbReference type="GO" id="GO:0005829">
    <property type="term" value="C:cytosol"/>
    <property type="evidence" value="ECO:0007669"/>
    <property type="project" value="TreeGrafter"/>
</dbReference>
<evidence type="ECO:0000256" key="2">
    <source>
        <dbReference type="ARBA" id="ARBA00022679"/>
    </source>
</evidence>
<evidence type="ECO:0000259" key="3">
    <source>
        <dbReference type="Pfam" id="PF01648"/>
    </source>
</evidence>